<dbReference type="Pfam" id="PF09793">
    <property type="entry name" value="AD"/>
    <property type="match status" value="1"/>
</dbReference>
<dbReference type="Proteomes" id="UP000182334">
    <property type="component" value="Chromosome I"/>
</dbReference>
<evidence type="ECO:0000259" key="1">
    <source>
        <dbReference type="PROSITE" id="PS52001"/>
    </source>
</evidence>
<dbReference type="OrthoDB" id="1057137at2759"/>
<dbReference type="STRING" id="45354.A0A1L0B6K9"/>
<evidence type="ECO:0000313" key="3">
    <source>
        <dbReference type="Proteomes" id="UP000182334"/>
    </source>
</evidence>
<dbReference type="InterPro" id="IPR047574">
    <property type="entry name" value="AD"/>
</dbReference>
<organism evidence="2 3">
    <name type="scientific">Sungouiella intermedia</name>
    <dbReference type="NCBI Taxonomy" id="45354"/>
    <lineage>
        <taxon>Eukaryota</taxon>
        <taxon>Fungi</taxon>
        <taxon>Dikarya</taxon>
        <taxon>Ascomycota</taxon>
        <taxon>Saccharomycotina</taxon>
        <taxon>Pichiomycetes</taxon>
        <taxon>Metschnikowiaceae</taxon>
        <taxon>Sungouiella</taxon>
    </lineage>
</organism>
<gene>
    <name evidence="2" type="ORF">SAMEA4029010_CIC11G00000000149</name>
</gene>
<sequence length="202" mass="22703">MNNLDQVINLKVKITNLLDESIVATIYAFNPGQEVLVLKVSPSGGARNGPGSSKLEQYKIINTAFIKSLQVMPPFPKKGQKPYTGFNQRLAKVDISKLEADLNKAISQHRNHKVELQTTKKNETSPLAAKIFDKMSQKFGKENIQWHGNESILAFKEIVISRPYALNKISNFKKSQASKHMDEVRSALREIWLEVDNAKRGG</sequence>
<dbReference type="InterPro" id="IPR019181">
    <property type="entry name" value="LSM12_ABD"/>
</dbReference>
<dbReference type="EMBL" id="LT635756">
    <property type="protein sequence ID" value="SGZ46337.1"/>
    <property type="molecule type" value="Genomic_DNA"/>
</dbReference>
<dbReference type="SMART" id="SM00995">
    <property type="entry name" value="AD"/>
    <property type="match status" value="1"/>
</dbReference>
<dbReference type="InterPro" id="IPR016521">
    <property type="entry name" value="RNA-processing_Lsm12"/>
</dbReference>
<keyword evidence="3" id="KW-1185">Reference proteome</keyword>
<protein>
    <submittedName>
        <fullName evidence="2">CIC11C00000000149</fullName>
    </submittedName>
</protein>
<accession>A0A1L0B6K9</accession>
<proteinExistence type="predicted"/>
<dbReference type="PIRSF" id="PIRSF007783">
    <property type="entry name" value="UCP007783_YHR121w"/>
    <property type="match status" value="1"/>
</dbReference>
<feature type="domain" description="AD" evidence="1">
    <location>
        <begin position="91"/>
        <end position="196"/>
    </location>
</feature>
<dbReference type="PANTHER" id="PTHR13542">
    <property type="entry name" value="LSM12 HOMOLOG"/>
    <property type="match status" value="1"/>
</dbReference>
<name>A0A1L0B6K9_9ASCO</name>
<dbReference type="PROSITE" id="PS52001">
    <property type="entry name" value="AD"/>
    <property type="match status" value="1"/>
</dbReference>
<dbReference type="AlphaFoldDB" id="A0A1L0B6K9"/>
<evidence type="ECO:0000313" key="2">
    <source>
        <dbReference type="EMBL" id="SGZ46337.1"/>
    </source>
</evidence>
<dbReference type="InterPro" id="IPR039683">
    <property type="entry name" value="Lsm12-like"/>
</dbReference>
<reference evidence="2 3" key="1">
    <citation type="submission" date="2016-10" db="EMBL/GenBank/DDBJ databases">
        <authorList>
            <person name="de Groot N.N."/>
        </authorList>
    </citation>
    <scope>NUCLEOTIDE SEQUENCE [LARGE SCALE GENOMIC DNA]</scope>
    <source>
        <strain evidence="2 3">CBS 141442</strain>
    </source>
</reference>